<dbReference type="InterPro" id="IPR013517">
    <property type="entry name" value="FG-GAP"/>
</dbReference>
<evidence type="ECO:0000313" key="2">
    <source>
        <dbReference type="EMBL" id="MCY1012585.1"/>
    </source>
</evidence>
<protein>
    <submittedName>
        <fullName evidence="2">VCBS repeat-containing protein</fullName>
    </submittedName>
</protein>
<gene>
    <name evidence="2" type="ORF">OV079_45055</name>
</gene>
<dbReference type="AlphaFoldDB" id="A0A9X3EZW1"/>
<keyword evidence="3" id="KW-1185">Reference proteome</keyword>
<dbReference type="Gene3D" id="2.30.30.100">
    <property type="match status" value="1"/>
</dbReference>
<organism evidence="2 3">
    <name type="scientific">Nannocystis pusilla</name>
    <dbReference type="NCBI Taxonomy" id="889268"/>
    <lineage>
        <taxon>Bacteria</taxon>
        <taxon>Pseudomonadati</taxon>
        <taxon>Myxococcota</taxon>
        <taxon>Polyangia</taxon>
        <taxon>Nannocystales</taxon>
        <taxon>Nannocystaceae</taxon>
        <taxon>Nannocystis</taxon>
    </lineage>
</organism>
<comment type="caution">
    <text evidence="2">The sequence shown here is derived from an EMBL/GenBank/DDBJ whole genome shotgun (WGS) entry which is preliminary data.</text>
</comment>
<dbReference type="SUPFAM" id="SSF63829">
    <property type="entry name" value="Calcium-dependent phosphotriesterase"/>
    <property type="match status" value="1"/>
</dbReference>
<proteinExistence type="predicted"/>
<dbReference type="Proteomes" id="UP001150924">
    <property type="component" value="Unassembled WGS sequence"/>
</dbReference>
<dbReference type="Pfam" id="PF13517">
    <property type="entry name" value="FG-GAP_3"/>
    <property type="match status" value="1"/>
</dbReference>
<dbReference type="PANTHER" id="PTHR46580">
    <property type="entry name" value="SENSOR KINASE-RELATED"/>
    <property type="match status" value="1"/>
</dbReference>
<keyword evidence="1" id="KW-0732">Signal</keyword>
<evidence type="ECO:0000313" key="3">
    <source>
        <dbReference type="Proteomes" id="UP001150924"/>
    </source>
</evidence>
<dbReference type="RefSeq" id="WP_267776052.1">
    <property type="nucleotide sequence ID" value="NZ_JAPNKE010000002.1"/>
</dbReference>
<reference evidence="2" key="1">
    <citation type="submission" date="2022-11" db="EMBL/GenBank/DDBJ databases">
        <title>Minimal conservation of predation-associated metabolite biosynthetic gene clusters underscores biosynthetic potential of Myxococcota including descriptions for ten novel species: Archangium lansinium sp. nov., Myxococcus landrumus sp. nov., Nannocystis bai.</title>
        <authorList>
            <person name="Ahearne A."/>
            <person name="Stevens C."/>
            <person name="Phillips K."/>
        </authorList>
    </citation>
    <scope>NUCLEOTIDE SEQUENCE</scope>
    <source>
        <strain evidence="2">Na p29</strain>
    </source>
</reference>
<dbReference type="InterPro" id="IPR028994">
    <property type="entry name" value="Integrin_alpha_N"/>
</dbReference>
<evidence type="ECO:0000256" key="1">
    <source>
        <dbReference type="ARBA" id="ARBA00022729"/>
    </source>
</evidence>
<name>A0A9X3EZW1_9BACT</name>
<dbReference type="SUPFAM" id="SSF69318">
    <property type="entry name" value="Integrin alpha N-terminal domain"/>
    <property type="match status" value="1"/>
</dbReference>
<sequence>MLWPSCRGEEGALWGPEFYPTGATPRSLLAVDVDGAGPLELLTANASDGTVSVLRELKATESFDVGPGPRGMATGDLDGDRNLDLVVALADADAVQILLGTGDGSFRTGTRYPVGAAPYSLVVADFDGDASPEIATANALDDSVSVLWSGGRSTWPTAAQPGALVAVEDGAAVRLVVASETAAALQILDPRDGQVTSLAPSRVPRALAAGEDGGFYYAGSQHITSLSPAEGTLLKPAWSHPGARNTWVADVDGDGADELIVREWEGAPGMLQIGAASPDGKSRSKSIS</sequence>
<accession>A0A9X3EZW1</accession>
<dbReference type="EMBL" id="JAPNKE010000002">
    <property type="protein sequence ID" value="MCY1012585.1"/>
    <property type="molecule type" value="Genomic_DNA"/>
</dbReference>